<dbReference type="AlphaFoldDB" id="A0A1N7JJI9"/>
<dbReference type="EMBL" id="FTOA01000002">
    <property type="protein sequence ID" value="SIS49489.1"/>
    <property type="molecule type" value="Genomic_DNA"/>
</dbReference>
<evidence type="ECO:0000313" key="3">
    <source>
        <dbReference type="Proteomes" id="UP000185678"/>
    </source>
</evidence>
<sequence>MRETLLTGFQQRAGWGDAERSLLAGDASFRKYWRLRRADGATMVIMDAPPPQEDVRPFVRVANHLEALGFSVPHVALVDEDNGFLLLEDLGDGTYTRLLQQGNDEWSLYALATDVLAELSQQPVPADVPAYDDQRLLTETGLLPDWFLTSVGAAVSAEARAEWDRIWLDLLPVARGVPSALVLRDYHVDNLLLLPGRAGLAACGLLDFQDAVVGPLTYDLMSLLEDARRDIDPALVAAMTARFLVARPDLHAETFAASWAVMAAQRHAKVIGIFARLYKRDGKPGYLPHIPRVWRLLETACQHPACAPVQAWLQAYVPPAVRQRSPQ</sequence>
<dbReference type="Proteomes" id="UP000185678">
    <property type="component" value="Unassembled WGS sequence"/>
</dbReference>
<organism evidence="2 3">
    <name type="scientific">Insolitispirillum peregrinum</name>
    <dbReference type="NCBI Taxonomy" id="80876"/>
    <lineage>
        <taxon>Bacteria</taxon>
        <taxon>Pseudomonadati</taxon>
        <taxon>Pseudomonadota</taxon>
        <taxon>Alphaproteobacteria</taxon>
        <taxon>Rhodospirillales</taxon>
        <taxon>Novispirillaceae</taxon>
        <taxon>Insolitispirillum</taxon>
    </lineage>
</organism>
<accession>A0A1N7JJI9</accession>
<feature type="domain" description="Aminoglycoside phosphotransferase" evidence="1">
    <location>
        <begin position="22"/>
        <end position="248"/>
    </location>
</feature>
<dbReference type="Gene3D" id="3.90.1200.10">
    <property type="match status" value="1"/>
</dbReference>
<dbReference type="InterPro" id="IPR011009">
    <property type="entry name" value="Kinase-like_dom_sf"/>
</dbReference>
<dbReference type="Gene3D" id="3.30.200.20">
    <property type="entry name" value="Phosphorylase Kinase, domain 1"/>
    <property type="match status" value="1"/>
</dbReference>
<dbReference type="RefSeq" id="WP_076399210.1">
    <property type="nucleotide sequence ID" value="NZ_FTOA01000002.1"/>
</dbReference>
<reference evidence="2 3" key="1">
    <citation type="submission" date="2017-01" db="EMBL/GenBank/DDBJ databases">
        <authorList>
            <person name="Mah S.A."/>
            <person name="Swanson W.J."/>
            <person name="Moy G.W."/>
            <person name="Vacquier V.D."/>
        </authorList>
    </citation>
    <scope>NUCLEOTIDE SEQUENCE [LARGE SCALE GENOMIC DNA]</scope>
    <source>
        <strain evidence="2 3">DSM 11589</strain>
    </source>
</reference>
<gene>
    <name evidence="2" type="ORF">SAMN05421779_102334</name>
</gene>
<dbReference type="InterPro" id="IPR002575">
    <property type="entry name" value="Aminoglycoside_PTrfase"/>
</dbReference>
<keyword evidence="3" id="KW-1185">Reference proteome</keyword>
<evidence type="ECO:0000259" key="1">
    <source>
        <dbReference type="Pfam" id="PF01636"/>
    </source>
</evidence>
<protein>
    <recommendedName>
        <fullName evidence="1">Aminoglycoside phosphotransferase domain-containing protein</fullName>
    </recommendedName>
</protein>
<dbReference type="SUPFAM" id="SSF56112">
    <property type="entry name" value="Protein kinase-like (PK-like)"/>
    <property type="match status" value="1"/>
</dbReference>
<dbReference type="STRING" id="80876.SAMN05421779_102334"/>
<dbReference type="OrthoDB" id="9809275at2"/>
<name>A0A1N7JJI9_9PROT</name>
<dbReference type="Pfam" id="PF01636">
    <property type="entry name" value="APH"/>
    <property type="match status" value="1"/>
</dbReference>
<proteinExistence type="predicted"/>
<evidence type="ECO:0000313" key="2">
    <source>
        <dbReference type="EMBL" id="SIS49489.1"/>
    </source>
</evidence>